<organism evidence="2 3">
    <name type="scientific">Nitrospirillum amazonense</name>
    <dbReference type="NCBI Taxonomy" id="28077"/>
    <lineage>
        <taxon>Bacteria</taxon>
        <taxon>Pseudomonadati</taxon>
        <taxon>Pseudomonadota</taxon>
        <taxon>Alphaproteobacteria</taxon>
        <taxon>Rhodospirillales</taxon>
        <taxon>Azospirillaceae</taxon>
        <taxon>Nitrospirillum</taxon>
    </lineage>
</organism>
<proteinExistence type="predicted"/>
<reference evidence="2 3" key="1">
    <citation type="submission" date="2019-06" db="EMBL/GenBank/DDBJ databases">
        <title>Genomic Encyclopedia of Type Strains, Phase IV (KMG-V): Genome sequencing to study the core and pangenomes of soil and plant-associated prokaryotes.</title>
        <authorList>
            <person name="Whitman W."/>
        </authorList>
    </citation>
    <scope>NUCLEOTIDE SEQUENCE [LARGE SCALE GENOMIC DNA]</scope>
    <source>
        <strain evidence="2 3">BR 11622</strain>
    </source>
</reference>
<sequence>MMGIIKGPRERATLTLRTGLLATALVLPAAGSAWAGETIADGDKSITVGLGLRASFTSVEDGAPDGKSRSADFNLDSVRLYISGQLTPIIKATFNTERDGNGHVEVLDGYAQLEPMDGVNLWVGRMLPPSDRANLDGPYYLSTWNYPGTVSQYPAKFAGRDDGATVWGKLLDKKLVYSVGAFEGHNRISGASNQSDNLLYAGRVAYNFLDAEPDPGYYTSSTYYGSVDVLTLAFAGQYQKDGVGTVGRHGDYGAWNVDGLFEKKLDGLGVVTLEGAYYQYDTGGVADVAPGFGGAGAFDNVGGLVQGKAYLVSGAFLFPAKLGWGQVQPTVRYQHFDADLTGISTSQTDVGLNYVISGHNARVSADYVITDTTGKPSGNAVVLGLQVQF</sequence>
<keyword evidence="3" id="KW-1185">Reference proteome</keyword>
<dbReference type="InterPro" id="IPR023614">
    <property type="entry name" value="Porin_dom_sf"/>
</dbReference>
<gene>
    <name evidence="2" type="ORF">FBZ90_104320</name>
</gene>
<evidence type="ECO:0000313" key="2">
    <source>
        <dbReference type="EMBL" id="TWB43932.1"/>
    </source>
</evidence>
<protein>
    <submittedName>
        <fullName evidence="2">Short chain amide porin</fullName>
    </submittedName>
</protein>
<accession>A0A560HC38</accession>
<name>A0A560HC38_9PROT</name>
<feature type="chain" id="PRO_5021838055" evidence="1">
    <location>
        <begin position="36"/>
        <end position="389"/>
    </location>
</feature>
<dbReference type="RefSeq" id="WP_246130229.1">
    <property type="nucleotide sequence ID" value="NZ_VITR01000004.1"/>
</dbReference>
<dbReference type="EMBL" id="VITR01000004">
    <property type="protein sequence ID" value="TWB43932.1"/>
    <property type="molecule type" value="Genomic_DNA"/>
</dbReference>
<dbReference type="Proteomes" id="UP000315751">
    <property type="component" value="Unassembled WGS sequence"/>
</dbReference>
<keyword evidence="1" id="KW-0732">Signal</keyword>
<dbReference type="AlphaFoldDB" id="A0A560HC38"/>
<feature type="signal peptide" evidence="1">
    <location>
        <begin position="1"/>
        <end position="35"/>
    </location>
</feature>
<evidence type="ECO:0000313" key="3">
    <source>
        <dbReference type="Proteomes" id="UP000315751"/>
    </source>
</evidence>
<dbReference type="Gene3D" id="2.40.160.10">
    <property type="entry name" value="Porin"/>
    <property type="match status" value="1"/>
</dbReference>
<evidence type="ECO:0000256" key="1">
    <source>
        <dbReference type="SAM" id="SignalP"/>
    </source>
</evidence>
<dbReference type="SUPFAM" id="SSF56935">
    <property type="entry name" value="Porins"/>
    <property type="match status" value="1"/>
</dbReference>
<comment type="caution">
    <text evidence="2">The sequence shown here is derived from an EMBL/GenBank/DDBJ whole genome shotgun (WGS) entry which is preliminary data.</text>
</comment>